<organism evidence="1 2">
    <name type="scientific">Desulfurobacterium thermolithotrophum (strain DSM 11699 / BSA)</name>
    <dbReference type="NCBI Taxonomy" id="868864"/>
    <lineage>
        <taxon>Bacteria</taxon>
        <taxon>Pseudomonadati</taxon>
        <taxon>Aquificota</taxon>
        <taxon>Aquificia</taxon>
        <taxon>Desulfurobacteriales</taxon>
        <taxon>Desulfurobacteriaceae</taxon>
        <taxon>Desulfurobacterium</taxon>
    </lineage>
</organism>
<accession>F0S145</accession>
<evidence type="ECO:0000313" key="1">
    <source>
        <dbReference type="EMBL" id="ADY73923.1"/>
    </source>
</evidence>
<dbReference type="InParanoid" id="F0S145"/>
<dbReference type="GO" id="GO:0008168">
    <property type="term" value="F:methyltransferase activity"/>
    <property type="evidence" value="ECO:0007669"/>
    <property type="project" value="UniProtKB-KW"/>
</dbReference>
<dbReference type="STRING" id="868864.Dester_1288"/>
<keyword evidence="2" id="KW-1185">Reference proteome</keyword>
<proteinExistence type="predicted"/>
<dbReference type="RefSeq" id="WP_013638873.1">
    <property type="nucleotide sequence ID" value="NC_015185.1"/>
</dbReference>
<dbReference type="GO" id="GO:0032259">
    <property type="term" value="P:methylation"/>
    <property type="evidence" value="ECO:0007669"/>
    <property type="project" value="UniProtKB-KW"/>
</dbReference>
<reference evidence="2" key="2">
    <citation type="submission" date="2011-02" db="EMBL/GenBank/DDBJ databases">
        <title>The complete genome of Desulfurobacterium thermolithotrophum DSM 11699.</title>
        <authorList>
            <consortium name="US DOE Joint Genome Institute (JGI-PGF)"/>
            <person name="Lucas S."/>
            <person name="Copeland A."/>
            <person name="Lapidus A."/>
            <person name="Bruce D."/>
            <person name="Goodwin L."/>
            <person name="Pitluck S."/>
            <person name="Kyrpides N."/>
            <person name="Mavromatis K."/>
            <person name="Pagani I."/>
            <person name="Ivanova N."/>
            <person name="Mikhailova N."/>
            <person name="Daligault H."/>
            <person name="Detter J.C."/>
            <person name="Tapia R."/>
            <person name="Han C."/>
            <person name="Land M."/>
            <person name="Hauser L."/>
            <person name="Markowitz V."/>
            <person name="Cheng J.-F."/>
            <person name="Hugenholtz P."/>
            <person name="Woyke T."/>
            <person name="Wu D."/>
            <person name="Spring S."/>
            <person name="Brambilla E."/>
            <person name="Klenk H.-P."/>
            <person name="Eisen J.A."/>
        </authorList>
    </citation>
    <scope>NUCLEOTIDE SEQUENCE [LARGE SCALE GENOMIC DNA]</scope>
    <source>
        <strain evidence="2">DSM 11699 / BSA</strain>
    </source>
</reference>
<dbReference type="InterPro" id="IPR029063">
    <property type="entry name" value="SAM-dependent_MTases_sf"/>
</dbReference>
<evidence type="ECO:0000313" key="2">
    <source>
        <dbReference type="Proteomes" id="UP000007102"/>
    </source>
</evidence>
<dbReference type="CDD" id="cd02440">
    <property type="entry name" value="AdoMet_MTases"/>
    <property type="match status" value="1"/>
</dbReference>
<dbReference type="eggNOG" id="COG2227">
    <property type="taxonomic scope" value="Bacteria"/>
</dbReference>
<reference evidence="1 2" key="1">
    <citation type="journal article" date="2011" name="Stand. Genomic Sci.">
        <title>Complete genome sequence of the thermophilic sulfur-reducer Desulfurobacterium thermolithotrophum type strain (BSA(T)) from a deep-sea hydrothermal vent.</title>
        <authorList>
            <person name="Goker M."/>
            <person name="Daligault H."/>
            <person name="Mwirichia R."/>
            <person name="Lapidus A."/>
            <person name="Lucas S."/>
            <person name="Deshpande S."/>
            <person name="Pagani I."/>
            <person name="Tapia R."/>
            <person name="Cheng J.F."/>
            <person name="Goodwin L."/>
            <person name="Pitluck S."/>
            <person name="Liolios K."/>
            <person name="Ivanova N."/>
            <person name="Mavromatis K."/>
            <person name="Mikhailova N."/>
            <person name="Pati A."/>
            <person name="Chen A."/>
            <person name="Palaniappan K."/>
            <person name="Han C."/>
            <person name="Land M."/>
            <person name="Hauser L."/>
            <person name="Pan C."/>
            <person name="Brambilla E.M."/>
            <person name="Rohde M."/>
            <person name="Spring S."/>
            <person name="Sikorski J."/>
            <person name="Wirth R."/>
            <person name="Detter J.C."/>
            <person name="Woyke T."/>
            <person name="Bristow J."/>
            <person name="Eisen J.A."/>
            <person name="Markowitz V."/>
            <person name="Hugenholtz P."/>
            <person name="Kyrpides N.C."/>
            <person name="Klenk H.P."/>
        </authorList>
    </citation>
    <scope>NUCLEOTIDE SEQUENCE [LARGE SCALE GENOMIC DNA]</scope>
    <source>
        <strain evidence="2">DSM 11699 / BSA</strain>
    </source>
</reference>
<dbReference type="Proteomes" id="UP000007102">
    <property type="component" value="Chromosome"/>
</dbReference>
<sequence length="270" mass="31231">MKLSTTGNAERNLLYIPKNIKKLEEKKYSLGRELLKDGIPRGTTYFIAAERIKNESKVLEVGCSYGYFGKQLKNLKQVNIVGIDIDRKALAEAKKTGAYDTLLEMNLESFQSLYELKNRYYESFDTILCLDVLEHIRNINELFLTLISLLKPKGELIVSIPNIGHLDIIYNLLIGRFNYSLLGILDNTHLRFFTEDSFRDWIQIISEDNELNLQVELIGQTFSDRIELSGELDDNLQEYVIKKLISMSKKVNNKNLFVVQNLFSVRRYNG</sequence>
<dbReference type="PANTHER" id="PTHR43861:SF6">
    <property type="entry name" value="METHYLTRANSFERASE TYPE 11"/>
    <property type="match status" value="1"/>
</dbReference>
<dbReference type="EMBL" id="CP002543">
    <property type="protein sequence ID" value="ADY73923.1"/>
    <property type="molecule type" value="Genomic_DNA"/>
</dbReference>
<gene>
    <name evidence="1" type="ordered locus">Dester_1288</name>
</gene>
<dbReference type="SUPFAM" id="SSF53335">
    <property type="entry name" value="S-adenosyl-L-methionine-dependent methyltransferases"/>
    <property type="match status" value="1"/>
</dbReference>
<dbReference type="KEGG" id="dte:Dester_1288"/>
<name>F0S145_DESTD</name>
<dbReference type="Pfam" id="PF13489">
    <property type="entry name" value="Methyltransf_23"/>
    <property type="match status" value="1"/>
</dbReference>
<dbReference type="HOGENOM" id="CLU_088541_1_0_0"/>
<keyword evidence="1" id="KW-0489">Methyltransferase</keyword>
<keyword evidence="1" id="KW-0808">Transferase</keyword>
<dbReference type="AlphaFoldDB" id="F0S145"/>
<dbReference type="Gene3D" id="3.40.50.150">
    <property type="entry name" value="Vaccinia Virus protein VP39"/>
    <property type="match status" value="1"/>
</dbReference>
<dbReference type="PANTHER" id="PTHR43861">
    <property type="entry name" value="TRANS-ACONITATE 2-METHYLTRANSFERASE-RELATED"/>
    <property type="match status" value="1"/>
</dbReference>
<protein>
    <submittedName>
        <fullName evidence="1">Methyltransferase type 12</fullName>
    </submittedName>
</protein>
<dbReference type="OrthoDB" id="9771846at2"/>